<keyword evidence="2" id="KW-1185">Reference proteome</keyword>
<evidence type="ECO:0000313" key="2">
    <source>
        <dbReference type="Proteomes" id="UP000186922"/>
    </source>
</evidence>
<dbReference type="Proteomes" id="UP000186922">
    <property type="component" value="Unassembled WGS sequence"/>
</dbReference>
<dbReference type="AlphaFoldDB" id="A0A1D1UI97"/>
<evidence type="ECO:0008006" key="3">
    <source>
        <dbReference type="Google" id="ProtNLM"/>
    </source>
</evidence>
<protein>
    <recommendedName>
        <fullName evidence="3">Tudor domain-containing protein</fullName>
    </recommendedName>
</protein>
<sequence>MAHRNSTDRDFSRTDFKIGEGVWVRAQDGRWHQGAIVMKRETPNVPDAQHKELATEYLVIFQNDAARSAFRGKEVVDASHLMPIADHSASARASEENRLLDAKPI</sequence>
<evidence type="ECO:0000313" key="1">
    <source>
        <dbReference type="EMBL" id="GAU89181.1"/>
    </source>
</evidence>
<proteinExistence type="predicted"/>
<gene>
    <name evidence="1" type="primary">RvY_01760-1</name>
    <name evidence="1" type="synonym">RvY_01760.1</name>
    <name evidence="1" type="ORF">RvY_01760</name>
</gene>
<dbReference type="EMBL" id="BDGG01000001">
    <property type="protein sequence ID" value="GAU89181.1"/>
    <property type="molecule type" value="Genomic_DNA"/>
</dbReference>
<reference evidence="1 2" key="1">
    <citation type="journal article" date="2016" name="Nat. Commun.">
        <title>Extremotolerant tardigrade genome and improved radiotolerance of human cultured cells by tardigrade-unique protein.</title>
        <authorList>
            <person name="Hashimoto T."/>
            <person name="Horikawa D.D."/>
            <person name="Saito Y."/>
            <person name="Kuwahara H."/>
            <person name="Kozuka-Hata H."/>
            <person name="Shin-I T."/>
            <person name="Minakuchi Y."/>
            <person name="Ohishi K."/>
            <person name="Motoyama A."/>
            <person name="Aizu T."/>
            <person name="Enomoto A."/>
            <person name="Kondo K."/>
            <person name="Tanaka S."/>
            <person name="Hara Y."/>
            <person name="Koshikawa S."/>
            <person name="Sagara H."/>
            <person name="Miura T."/>
            <person name="Yokobori S."/>
            <person name="Miyagawa K."/>
            <person name="Suzuki Y."/>
            <person name="Kubo T."/>
            <person name="Oyama M."/>
            <person name="Kohara Y."/>
            <person name="Fujiyama A."/>
            <person name="Arakawa K."/>
            <person name="Katayama T."/>
            <person name="Toyoda A."/>
            <person name="Kunieda T."/>
        </authorList>
    </citation>
    <scope>NUCLEOTIDE SEQUENCE [LARGE SCALE GENOMIC DNA]</scope>
    <source>
        <strain evidence="1 2">YOKOZUNA-1</strain>
    </source>
</reference>
<accession>A0A1D1UI97</accession>
<name>A0A1D1UI97_RAMVA</name>
<organism evidence="1 2">
    <name type="scientific">Ramazzottius varieornatus</name>
    <name type="common">Water bear</name>
    <name type="synonym">Tardigrade</name>
    <dbReference type="NCBI Taxonomy" id="947166"/>
    <lineage>
        <taxon>Eukaryota</taxon>
        <taxon>Metazoa</taxon>
        <taxon>Ecdysozoa</taxon>
        <taxon>Tardigrada</taxon>
        <taxon>Eutardigrada</taxon>
        <taxon>Parachela</taxon>
        <taxon>Hypsibioidea</taxon>
        <taxon>Ramazzottiidae</taxon>
        <taxon>Ramazzottius</taxon>
    </lineage>
</organism>
<comment type="caution">
    <text evidence="1">The sequence shown here is derived from an EMBL/GenBank/DDBJ whole genome shotgun (WGS) entry which is preliminary data.</text>
</comment>